<evidence type="ECO:0000256" key="3">
    <source>
        <dbReference type="ARBA" id="ARBA00022801"/>
    </source>
</evidence>
<evidence type="ECO:0000256" key="6">
    <source>
        <dbReference type="SAM" id="SignalP"/>
    </source>
</evidence>
<dbReference type="InterPro" id="IPR025711">
    <property type="entry name" value="PepSY"/>
</dbReference>
<dbReference type="InterPro" id="IPR050728">
    <property type="entry name" value="Zinc_Metalloprotease_M4"/>
</dbReference>
<evidence type="ECO:0000259" key="8">
    <source>
        <dbReference type="Pfam" id="PF07504"/>
    </source>
</evidence>
<dbReference type="InterPro" id="IPR011096">
    <property type="entry name" value="FTP_domain"/>
</dbReference>
<dbReference type="RefSeq" id="WP_211143572.1">
    <property type="nucleotide sequence ID" value="NZ_JAEEGB010000019.1"/>
</dbReference>
<organism evidence="9 10">
    <name type="scientific">Clostridium aciditolerans</name>
    <dbReference type="NCBI Taxonomy" id="339861"/>
    <lineage>
        <taxon>Bacteria</taxon>
        <taxon>Bacillati</taxon>
        <taxon>Bacillota</taxon>
        <taxon>Clostridia</taxon>
        <taxon>Eubacteriales</taxon>
        <taxon>Clostridiaceae</taxon>
        <taxon>Clostridium</taxon>
    </lineage>
</organism>
<feature type="chain" id="PRO_5037266921" evidence="6">
    <location>
        <begin position="26"/>
        <end position="263"/>
    </location>
</feature>
<dbReference type="Gene3D" id="3.10.170.10">
    <property type="match status" value="1"/>
</dbReference>
<comment type="caution">
    <text evidence="9">The sequence shown here is derived from an EMBL/GenBank/DDBJ whole genome shotgun (WGS) entry which is preliminary data.</text>
</comment>
<name>A0A934I366_9CLOT</name>
<accession>A0A934I366</accession>
<dbReference type="EMBL" id="JAEEGB010000019">
    <property type="protein sequence ID" value="MBI6874166.1"/>
    <property type="molecule type" value="Genomic_DNA"/>
</dbReference>
<evidence type="ECO:0000256" key="4">
    <source>
        <dbReference type="ARBA" id="ARBA00022833"/>
    </source>
</evidence>
<keyword evidence="4" id="KW-0862">Zinc</keyword>
<dbReference type="Proteomes" id="UP000622687">
    <property type="component" value="Unassembled WGS sequence"/>
</dbReference>
<dbReference type="GO" id="GO:0046872">
    <property type="term" value="F:metal ion binding"/>
    <property type="evidence" value="ECO:0007669"/>
    <property type="project" value="UniProtKB-KW"/>
</dbReference>
<dbReference type="PANTHER" id="PTHR33794">
    <property type="entry name" value="BACILLOLYSIN"/>
    <property type="match status" value="1"/>
</dbReference>
<gene>
    <name evidence="9" type="ORF">I6U51_15895</name>
</gene>
<keyword evidence="10" id="KW-1185">Reference proteome</keyword>
<feature type="non-terminal residue" evidence="9">
    <location>
        <position position="263"/>
    </location>
</feature>
<dbReference type="Pfam" id="PF03413">
    <property type="entry name" value="PepSY"/>
    <property type="match status" value="1"/>
</dbReference>
<keyword evidence="5" id="KW-0482">Metalloprotease</keyword>
<reference evidence="9" key="1">
    <citation type="submission" date="2020-12" db="EMBL/GenBank/DDBJ databases">
        <title>Clostridium thailandense sp. nov., a novel acetogenic bacterium isolated from peat land soil in Thailand.</title>
        <authorList>
            <person name="Chaikitkaew S."/>
            <person name="Birkeland N.K."/>
        </authorList>
    </citation>
    <scope>NUCLEOTIDE SEQUENCE</scope>
    <source>
        <strain evidence="9">DSM 17425</strain>
    </source>
</reference>
<dbReference type="GO" id="GO:0008237">
    <property type="term" value="F:metallopeptidase activity"/>
    <property type="evidence" value="ECO:0007669"/>
    <property type="project" value="UniProtKB-KW"/>
</dbReference>
<keyword evidence="6" id="KW-0732">Signal</keyword>
<feature type="signal peptide" evidence="6">
    <location>
        <begin position="1"/>
        <end position="25"/>
    </location>
</feature>
<keyword evidence="1" id="KW-0645">Protease</keyword>
<dbReference type="Gene3D" id="3.10.450.490">
    <property type="match status" value="1"/>
</dbReference>
<dbReference type="Gene3D" id="3.10.450.40">
    <property type="match status" value="1"/>
</dbReference>
<evidence type="ECO:0000256" key="5">
    <source>
        <dbReference type="ARBA" id="ARBA00023049"/>
    </source>
</evidence>
<keyword evidence="3" id="KW-0378">Hydrolase</keyword>
<evidence type="ECO:0000256" key="1">
    <source>
        <dbReference type="ARBA" id="ARBA00022670"/>
    </source>
</evidence>
<sequence length="263" mass="29437">MKKIKYLVATIMISTFMITGPAVKAAPNDGHNFTKGKLSEKLTKDMSGVQKFFNDNKGKFEVENVENDLTKIDEKNDSLNFKHIKLQQIVQGIPVYGNQYIVHFNKNGEIYAVNGKFDSSAKKIKINEEKFISENKAIETAKSQVKFDTLEITPKAKSYIYKVNNEYIPVYEVRINFISPEPGDWHFFINAYNGQVVDKYNAVAKVAATGTGAGVLGDTKTLNLDKVTVGSKTQYQMKDTTRGAQITTYNSKNTSAEPGTLIY</sequence>
<evidence type="ECO:0000313" key="9">
    <source>
        <dbReference type="EMBL" id="MBI6874166.1"/>
    </source>
</evidence>
<feature type="domain" description="FTP" evidence="8">
    <location>
        <begin position="68"/>
        <end position="117"/>
    </location>
</feature>
<evidence type="ECO:0000313" key="10">
    <source>
        <dbReference type="Proteomes" id="UP000622687"/>
    </source>
</evidence>
<protein>
    <submittedName>
        <fullName evidence="9">PepSY domain-containing protein</fullName>
    </submittedName>
</protein>
<dbReference type="PANTHER" id="PTHR33794:SF1">
    <property type="entry name" value="BACILLOLYSIN"/>
    <property type="match status" value="1"/>
</dbReference>
<keyword evidence="2" id="KW-0479">Metal-binding</keyword>
<proteinExistence type="predicted"/>
<evidence type="ECO:0000256" key="2">
    <source>
        <dbReference type="ARBA" id="ARBA00022723"/>
    </source>
</evidence>
<evidence type="ECO:0000259" key="7">
    <source>
        <dbReference type="Pfam" id="PF03413"/>
    </source>
</evidence>
<dbReference type="AlphaFoldDB" id="A0A934I366"/>
<feature type="domain" description="PepSY" evidence="7">
    <location>
        <begin position="132"/>
        <end position="199"/>
    </location>
</feature>
<dbReference type="Pfam" id="PF07504">
    <property type="entry name" value="FTP"/>
    <property type="match status" value="1"/>
</dbReference>
<dbReference type="GO" id="GO:0006508">
    <property type="term" value="P:proteolysis"/>
    <property type="evidence" value="ECO:0007669"/>
    <property type="project" value="UniProtKB-KW"/>
</dbReference>